<feature type="domain" description="FecR protein" evidence="2">
    <location>
        <begin position="168"/>
        <end position="264"/>
    </location>
</feature>
<proteinExistence type="predicted"/>
<dbReference type="Pfam" id="PF16344">
    <property type="entry name" value="FecR_C"/>
    <property type="match status" value="1"/>
</dbReference>
<dbReference type="Gene3D" id="2.60.120.1440">
    <property type="match status" value="1"/>
</dbReference>
<dbReference type="Proteomes" id="UP000541583">
    <property type="component" value="Unassembled WGS sequence"/>
</dbReference>
<keyword evidence="1" id="KW-0472">Membrane</keyword>
<dbReference type="PANTHER" id="PTHR30273:SF2">
    <property type="entry name" value="PROTEIN FECR"/>
    <property type="match status" value="1"/>
</dbReference>
<name>A0ABR6PE48_9SPHI</name>
<evidence type="ECO:0000259" key="2">
    <source>
        <dbReference type="Pfam" id="PF04773"/>
    </source>
</evidence>
<comment type="caution">
    <text evidence="4">The sequence shown here is derived from an EMBL/GenBank/DDBJ whole genome shotgun (WGS) entry which is preliminary data.</text>
</comment>
<keyword evidence="1" id="KW-1133">Transmembrane helix</keyword>
<dbReference type="PIRSF" id="PIRSF018266">
    <property type="entry name" value="FecR"/>
    <property type="match status" value="1"/>
</dbReference>
<evidence type="ECO:0000313" key="5">
    <source>
        <dbReference type="Proteomes" id="UP000541583"/>
    </source>
</evidence>
<protein>
    <recommendedName>
        <fullName evidence="6">FecR family protein</fullName>
    </recommendedName>
</protein>
<dbReference type="InterPro" id="IPR012373">
    <property type="entry name" value="Ferrdict_sens_TM"/>
</dbReference>
<accession>A0ABR6PE48</accession>
<reference evidence="4 5" key="1">
    <citation type="submission" date="2020-08" db="EMBL/GenBank/DDBJ databases">
        <title>Genomic Encyclopedia of Type Strains, Phase IV (KMG-V): Genome sequencing to study the core and pangenomes of soil and plant-associated prokaryotes.</title>
        <authorList>
            <person name="Whitman W."/>
        </authorList>
    </citation>
    <scope>NUCLEOTIDE SEQUENCE [LARGE SCALE GENOMIC DNA]</scope>
    <source>
        <strain evidence="4 5">ANJLi2</strain>
    </source>
</reference>
<evidence type="ECO:0000256" key="1">
    <source>
        <dbReference type="SAM" id="Phobius"/>
    </source>
</evidence>
<feature type="domain" description="Protein FecR C-terminal" evidence="3">
    <location>
        <begin position="304"/>
        <end position="371"/>
    </location>
</feature>
<sequence length="380" mass="42666">MNRQTIYNLIQKHQEGRATASEKQALTNWYNKVSNETSEFPEDEDSVREEILTRLLSEINFSKSKSFRYKKWAVAASILMILSAGTFFFVGKHKQNVNSTTALNQQIKPGGNKAFLVLANGKKIFLADVKNGKIAQQKGSQIIKTADDQLIYSANSGTPNDGSIQYNTIETPRGGQYQLLLPDGTRVWLNAASSLKYPVSFNSSKERKVELSGEAYFEVAHNKNIPFKVVTNKQLVEVLGTHFNLNAYPDELSTKTTLLEGAVKVTAGDKNTTLKPGQEADLTTTLKVSEVDPRDAIDWKNGFFRFDDEDLEIAMRQIARWYDVKIIYEDESVKKEPLAAVTTRFSNISTLLKMIEQTTGARFIIEGSTIRVTKTKQTKL</sequence>
<gene>
    <name evidence="4" type="ORF">HDF23_000623</name>
</gene>
<dbReference type="PANTHER" id="PTHR30273">
    <property type="entry name" value="PERIPLASMIC SIGNAL SENSOR AND SIGMA FACTOR ACTIVATOR FECR-RELATED"/>
    <property type="match status" value="1"/>
</dbReference>
<keyword evidence="5" id="KW-1185">Reference proteome</keyword>
<dbReference type="Gene3D" id="3.55.50.30">
    <property type="match status" value="1"/>
</dbReference>
<evidence type="ECO:0000313" key="4">
    <source>
        <dbReference type="EMBL" id="MBB6107893.1"/>
    </source>
</evidence>
<evidence type="ECO:0000259" key="3">
    <source>
        <dbReference type="Pfam" id="PF16344"/>
    </source>
</evidence>
<feature type="transmembrane region" description="Helical" evidence="1">
    <location>
        <begin position="72"/>
        <end position="91"/>
    </location>
</feature>
<keyword evidence="1" id="KW-0812">Transmembrane</keyword>
<evidence type="ECO:0008006" key="6">
    <source>
        <dbReference type="Google" id="ProtNLM"/>
    </source>
</evidence>
<dbReference type="RefSeq" id="WP_076369488.1">
    <property type="nucleotide sequence ID" value="NZ_FTMG01000001.1"/>
</dbReference>
<dbReference type="InterPro" id="IPR032508">
    <property type="entry name" value="FecR_C"/>
</dbReference>
<dbReference type="Pfam" id="PF04773">
    <property type="entry name" value="FecR"/>
    <property type="match status" value="1"/>
</dbReference>
<dbReference type="EMBL" id="JACHCB010000001">
    <property type="protein sequence ID" value="MBB6107893.1"/>
    <property type="molecule type" value="Genomic_DNA"/>
</dbReference>
<dbReference type="InterPro" id="IPR006860">
    <property type="entry name" value="FecR"/>
</dbReference>
<organism evidence="4 5">
    <name type="scientific">Mucilaginibacter lappiensis</name>
    <dbReference type="NCBI Taxonomy" id="354630"/>
    <lineage>
        <taxon>Bacteria</taxon>
        <taxon>Pseudomonadati</taxon>
        <taxon>Bacteroidota</taxon>
        <taxon>Sphingobacteriia</taxon>
        <taxon>Sphingobacteriales</taxon>
        <taxon>Sphingobacteriaceae</taxon>
        <taxon>Mucilaginibacter</taxon>
    </lineage>
</organism>